<evidence type="ECO:0000313" key="2">
    <source>
        <dbReference type="EMBL" id="ODP37217.1"/>
    </source>
</evidence>
<organism evidence="2 3">
    <name type="scientific">Sphingomonas turrisvirgatae</name>
    <dbReference type="NCBI Taxonomy" id="1888892"/>
    <lineage>
        <taxon>Bacteria</taxon>
        <taxon>Pseudomonadati</taxon>
        <taxon>Pseudomonadota</taxon>
        <taxon>Alphaproteobacteria</taxon>
        <taxon>Sphingomonadales</taxon>
        <taxon>Sphingomonadaceae</taxon>
        <taxon>Sphingomonas</taxon>
    </lineage>
</organism>
<dbReference type="RefSeq" id="WP_069321027.1">
    <property type="nucleotide sequence ID" value="NZ_MDDS01000035.1"/>
</dbReference>
<evidence type="ECO:0000256" key="1">
    <source>
        <dbReference type="SAM" id="Phobius"/>
    </source>
</evidence>
<protein>
    <recommendedName>
        <fullName evidence="4">DUF2721 domain-containing protein</fullName>
    </recommendedName>
</protein>
<dbReference type="Proteomes" id="UP000094487">
    <property type="component" value="Unassembled WGS sequence"/>
</dbReference>
<evidence type="ECO:0008006" key="4">
    <source>
        <dbReference type="Google" id="ProtNLM"/>
    </source>
</evidence>
<evidence type="ECO:0000313" key="3">
    <source>
        <dbReference type="Proteomes" id="UP000094487"/>
    </source>
</evidence>
<feature type="transmembrane region" description="Helical" evidence="1">
    <location>
        <begin position="74"/>
        <end position="102"/>
    </location>
</feature>
<feature type="transmembrane region" description="Helical" evidence="1">
    <location>
        <begin position="108"/>
        <end position="130"/>
    </location>
</feature>
<dbReference type="Pfam" id="PF11026">
    <property type="entry name" value="DUF2721"/>
    <property type="match status" value="1"/>
</dbReference>
<keyword evidence="1" id="KW-1133">Transmembrane helix</keyword>
<keyword evidence="3" id="KW-1185">Reference proteome</keyword>
<name>A0A1E3LTY7_9SPHN</name>
<dbReference type="AlphaFoldDB" id="A0A1E3LTY7"/>
<keyword evidence="1" id="KW-0812">Transmembrane</keyword>
<sequence length="161" mass="17685">MAPMLSTVAATIQVSIAPVFLLAGLAGILNVLVGRMARVVDRARQIEKLHPLSTGKEHDRHVWELRLIQRRLTVINGSIALCVASAVAICLVVALMFIASLIHVEMGGAVAVAFIISMLLLTAGLTAFMVEIRLSMRAVHVREELLELDEKARRMGWLRRD</sequence>
<dbReference type="OrthoDB" id="5396182at2"/>
<accession>A0A1E3LTY7</accession>
<comment type="caution">
    <text evidence="2">The sequence shown here is derived from an EMBL/GenBank/DDBJ whole genome shotgun (WGS) entry which is preliminary data.</text>
</comment>
<feature type="transmembrane region" description="Helical" evidence="1">
    <location>
        <begin position="12"/>
        <end position="33"/>
    </location>
</feature>
<proteinExistence type="predicted"/>
<dbReference type="STRING" id="1888892.BFL28_03040"/>
<gene>
    <name evidence="2" type="ORF">BFL28_03040</name>
</gene>
<dbReference type="InterPro" id="IPR021279">
    <property type="entry name" value="DUF2721"/>
</dbReference>
<reference evidence="2 3" key="1">
    <citation type="submission" date="2016-08" db="EMBL/GenBank/DDBJ databases">
        <title>Draft genome of the agarase producing Sphingomonas sp. MCT13.</title>
        <authorList>
            <person name="D'Andrea M.M."/>
            <person name="Rossolini G.M."/>
            <person name="Thaller M.C."/>
        </authorList>
    </citation>
    <scope>NUCLEOTIDE SEQUENCE [LARGE SCALE GENOMIC DNA]</scope>
    <source>
        <strain evidence="2 3">MCT13</strain>
    </source>
</reference>
<dbReference type="EMBL" id="MDDS01000035">
    <property type="protein sequence ID" value="ODP37217.1"/>
    <property type="molecule type" value="Genomic_DNA"/>
</dbReference>
<keyword evidence="1" id="KW-0472">Membrane</keyword>